<dbReference type="Gene3D" id="1.20.1270.10">
    <property type="match status" value="1"/>
</dbReference>
<dbReference type="Proteomes" id="UP000196536">
    <property type="component" value="Unassembled WGS sequence"/>
</dbReference>
<dbReference type="HAMAP" id="MF_00679">
    <property type="entry name" value="HscA"/>
    <property type="match status" value="1"/>
</dbReference>
<dbReference type="PROSITE" id="PS00297">
    <property type="entry name" value="HSP70_1"/>
    <property type="match status" value="1"/>
</dbReference>
<evidence type="ECO:0000256" key="4">
    <source>
        <dbReference type="ARBA" id="ARBA00023186"/>
    </source>
</evidence>
<evidence type="ECO:0000313" key="9">
    <source>
        <dbReference type="Proteomes" id="UP000196536"/>
    </source>
</evidence>
<dbReference type="GO" id="GO:0016226">
    <property type="term" value="P:iron-sulfur cluster assembly"/>
    <property type="evidence" value="ECO:0007669"/>
    <property type="project" value="InterPro"/>
</dbReference>
<dbReference type="AlphaFoldDB" id="A0A1Z9YYV0"/>
<dbReference type="Gene3D" id="3.30.420.40">
    <property type="match status" value="2"/>
</dbReference>
<dbReference type="EMBL" id="NEXX01000002">
    <property type="protein sequence ID" value="OUY07386.1"/>
    <property type="molecule type" value="Genomic_DNA"/>
</dbReference>
<dbReference type="SUPFAM" id="SSF100934">
    <property type="entry name" value="Heat shock protein 70kD (HSP70), C-terminal subdomain"/>
    <property type="match status" value="1"/>
</dbReference>
<dbReference type="RefSeq" id="WP_087619939.1">
    <property type="nucleotide sequence ID" value="NZ_NEXX01000002.1"/>
</dbReference>
<dbReference type="InterPro" id="IPR043129">
    <property type="entry name" value="ATPase_NBD"/>
</dbReference>
<dbReference type="GO" id="GO:0051082">
    <property type="term" value="F:unfolded protein binding"/>
    <property type="evidence" value="ECO:0007669"/>
    <property type="project" value="InterPro"/>
</dbReference>
<dbReference type="Gene3D" id="2.60.34.10">
    <property type="entry name" value="Substrate Binding Domain Of DNAk, Chain A, domain 1"/>
    <property type="match status" value="1"/>
</dbReference>
<dbReference type="PROSITE" id="PS00329">
    <property type="entry name" value="HSP70_2"/>
    <property type="match status" value="1"/>
</dbReference>
<proteinExistence type="inferred from homology"/>
<reference evidence="8 9" key="1">
    <citation type="submission" date="2017-05" db="EMBL/GenBank/DDBJ databases">
        <title>Acinetobacter populi ANC 5415 (= PBJ7), whole genome shotgun sequencing project.</title>
        <authorList>
            <person name="Nemec A."/>
            <person name="Radolfova-Krizova L."/>
        </authorList>
    </citation>
    <scope>NUCLEOTIDE SEQUENCE [LARGE SCALE GENOMIC DNA]</scope>
    <source>
        <strain evidence="8 9">PBJ7</strain>
    </source>
</reference>
<dbReference type="GO" id="GO:0140662">
    <property type="term" value="F:ATP-dependent protein folding chaperone"/>
    <property type="evidence" value="ECO:0007669"/>
    <property type="project" value="InterPro"/>
</dbReference>
<evidence type="ECO:0000256" key="1">
    <source>
        <dbReference type="ARBA" id="ARBA00007381"/>
    </source>
</evidence>
<dbReference type="NCBIfam" id="NF003520">
    <property type="entry name" value="PRK05183.1"/>
    <property type="match status" value="1"/>
</dbReference>
<accession>A0A1Z9YYV0</accession>
<keyword evidence="4 5" id="KW-0143">Chaperone</keyword>
<comment type="function">
    <text evidence="5">Chaperone involved in the maturation of iron-sulfur cluster-containing proteins. Has a low intrinsic ATPase activity which is markedly stimulated by HscB.</text>
</comment>
<evidence type="ECO:0000313" key="8">
    <source>
        <dbReference type="EMBL" id="OUY07386.1"/>
    </source>
</evidence>
<dbReference type="GO" id="GO:0016887">
    <property type="term" value="F:ATP hydrolysis activity"/>
    <property type="evidence" value="ECO:0007669"/>
    <property type="project" value="UniProtKB-UniRule"/>
</dbReference>
<evidence type="ECO:0000256" key="3">
    <source>
        <dbReference type="ARBA" id="ARBA00022840"/>
    </source>
</evidence>
<keyword evidence="9" id="KW-1185">Reference proteome</keyword>
<dbReference type="InterPro" id="IPR029047">
    <property type="entry name" value="HSP70_peptide-bd_sf"/>
</dbReference>
<comment type="similarity">
    <text evidence="1 5 6">Belongs to the heat shock protein 70 family.</text>
</comment>
<comment type="caution">
    <text evidence="8">The sequence shown here is derived from an EMBL/GenBank/DDBJ whole genome shotgun (WGS) entry which is preliminary data.</text>
</comment>
<evidence type="ECO:0000256" key="2">
    <source>
        <dbReference type="ARBA" id="ARBA00022741"/>
    </source>
</evidence>
<keyword evidence="7" id="KW-0175">Coiled coil</keyword>
<evidence type="ECO:0000256" key="6">
    <source>
        <dbReference type="RuleBase" id="RU003322"/>
    </source>
</evidence>
<feature type="coiled-coil region" evidence="7">
    <location>
        <begin position="525"/>
        <end position="578"/>
    </location>
</feature>
<dbReference type="Pfam" id="PF00012">
    <property type="entry name" value="HSP70"/>
    <property type="match status" value="1"/>
</dbReference>
<keyword evidence="2 5" id="KW-0547">Nucleotide-binding</keyword>
<dbReference type="PRINTS" id="PR00301">
    <property type="entry name" value="HEATSHOCK70"/>
</dbReference>
<dbReference type="SUPFAM" id="SSF100920">
    <property type="entry name" value="Heat shock protein 70kD (HSP70), peptide-binding domain"/>
    <property type="match status" value="1"/>
</dbReference>
<sequence length="624" mass="68854">MALLQIAEPGQSSSPHEHRIGIGIDLGTTNSLVASVRSSTPTILKDEQQHSLLPSVVHYTEDDILVGDPAKAFISQDPSNTIVSVKRFMGRSKADIRFQHPYQLEGTDQEMPSFITRQGSKTPVEISAQILLTLKQRAENALGHDITGAVITVPAYFDEAQRQATRDAAKLVGLNVLRLLNEPTAAAIAYGLDQNSQIAEDQNFAIYDLGGGTFDISILRFSKGVFEVLATGGHTALGGDDIDRLIVKYLKQQFSLGTLANQQHAELIQIAKAAKEQLTTETSVDIQFHQYHTSLDQNQLQDIIQPVTERTIQVCQRVLRDAKLKAEQINAVILVGGSTRTLAIQDAVRNYFHQEPLCSINPDEVVALGAAITANQLVGNAQDGTLLLDVTPLSLGLETMGGLVERVIPRNTPIPVSRRQEFTTYQDGQTAMLIHVVQGERDLVEHCRTLAKFELRGIPPMTAGAARIEVTFQVDADGLLNVSALETTSNVQAHITIKPSYGLSEKDTERLLLEGFKFAEQDKKDRQLQETKVEAQREIEALKQALAVDQHLLSAEEAERLNSALKILEHTLQDQDIDKIEQAVENLKVYSDLFAAMRMNRHIDHALKGTRVEDWAANQQDKDK</sequence>
<name>A0A1Z9YYV0_9GAMM</name>
<dbReference type="OrthoDB" id="9766019at2"/>
<evidence type="ECO:0000256" key="5">
    <source>
        <dbReference type="HAMAP-Rule" id="MF_00679"/>
    </source>
</evidence>
<organism evidence="8 9">
    <name type="scientific">Acinetobacter populi</name>
    <dbReference type="NCBI Taxonomy" id="1582270"/>
    <lineage>
        <taxon>Bacteria</taxon>
        <taxon>Pseudomonadati</taxon>
        <taxon>Pseudomonadota</taxon>
        <taxon>Gammaproteobacteria</taxon>
        <taxon>Moraxellales</taxon>
        <taxon>Moraxellaceae</taxon>
        <taxon>Acinetobacter</taxon>
    </lineage>
</organism>
<dbReference type="InterPro" id="IPR018181">
    <property type="entry name" value="Heat_shock_70_CS"/>
</dbReference>
<dbReference type="FunFam" id="2.60.34.10:FF:000005">
    <property type="entry name" value="Chaperone protein HscA homolog"/>
    <property type="match status" value="1"/>
</dbReference>
<dbReference type="SUPFAM" id="SSF53067">
    <property type="entry name" value="Actin-like ATPase domain"/>
    <property type="match status" value="2"/>
</dbReference>
<protein>
    <recommendedName>
        <fullName evidence="5">Chaperone protein HscA homolog</fullName>
    </recommendedName>
</protein>
<gene>
    <name evidence="5" type="primary">hscA</name>
    <name evidence="8" type="ORF">CAP51_06365</name>
</gene>
<dbReference type="FunFam" id="3.30.420.40:FF:000046">
    <property type="entry name" value="Chaperone protein HscA"/>
    <property type="match status" value="1"/>
</dbReference>
<dbReference type="Gene3D" id="3.90.640.10">
    <property type="entry name" value="Actin, Chain A, domain 4"/>
    <property type="match status" value="1"/>
</dbReference>
<evidence type="ECO:0000256" key="7">
    <source>
        <dbReference type="SAM" id="Coils"/>
    </source>
</evidence>
<dbReference type="NCBIfam" id="TIGR01991">
    <property type="entry name" value="HscA"/>
    <property type="match status" value="1"/>
</dbReference>
<keyword evidence="3 5" id="KW-0067">ATP-binding</keyword>
<dbReference type="InterPro" id="IPR013126">
    <property type="entry name" value="Hsp_70_fam"/>
</dbReference>
<dbReference type="InterPro" id="IPR010236">
    <property type="entry name" value="ISC_FeS_clus_asmbl_HscA"/>
</dbReference>
<dbReference type="PANTHER" id="PTHR19375">
    <property type="entry name" value="HEAT SHOCK PROTEIN 70KDA"/>
    <property type="match status" value="1"/>
</dbReference>
<dbReference type="InterPro" id="IPR029048">
    <property type="entry name" value="HSP70_C_sf"/>
</dbReference>
<dbReference type="GO" id="GO:0005524">
    <property type="term" value="F:ATP binding"/>
    <property type="evidence" value="ECO:0007669"/>
    <property type="project" value="UniProtKB-KW"/>
</dbReference>